<keyword evidence="5" id="KW-0175">Coiled coil</keyword>
<dbReference type="STRING" id="418702.BJN45_05980"/>
<keyword evidence="6" id="KW-0472">Membrane</keyword>
<evidence type="ECO:0000259" key="8">
    <source>
        <dbReference type="PROSITE" id="PS50885"/>
    </source>
</evidence>
<keyword evidence="6" id="KW-0812">Transmembrane</keyword>
<evidence type="ECO:0000256" key="4">
    <source>
        <dbReference type="PROSITE-ProRule" id="PRU00284"/>
    </source>
</evidence>
<feature type="transmembrane region" description="Helical" evidence="6">
    <location>
        <begin position="12"/>
        <end position="36"/>
    </location>
</feature>
<dbReference type="InterPro" id="IPR003660">
    <property type="entry name" value="HAMP_dom"/>
</dbReference>
<proteinExistence type="inferred from homology"/>
<dbReference type="InterPro" id="IPR004089">
    <property type="entry name" value="MCPsignal_dom"/>
</dbReference>
<evidence type="ECO:0000313" key="9">
    <source>
        <dbReference type="EMBL" id="OMG55246.1"/>
    </source>
</evidence>
<reference evidence="9 10" key="1">
    <citation type="submission" date="2016-10" db="EMBL/GenBank/DDBJ databases">
        <title>Alkaliphiles isolated from bioreactors.</title>
        <authorList>
            <person name="Salah Z."/>
            <person name="Rout S.P."/>
            <person name="Humphreys P.N."/>
        </authorList>
    </citation>
    <scope>NUCLEOTIDE SEQUENCE [LARGE SCALE GENOMIC DNA]</scope>
    <source>
        <strain evidence="9 10">ZS02</strain>
    </source>
</reference>
<dbReference type="FunFam" id="1.10.287.950:FF:000001">
    <property type="entry name" value="Methyl-accepting chemotaxis sensory transducer"/>
    <property type="match status" value="1"/>
</dbReference>
<dbReference type="PROSITE" id="PS50885">
    <property type="entry name" value="HAMP"/>
    <property type="match status" value="1"/>
</dbReference>
<evidence type="ECO:0000256" key="6">
    <source>
        <dbReference type="SAM" id="Phobius"/>
    </source>
</evidence>
<dbReference type="SMART" id="SM00304">
    <property type="entry name" value="HAMP"/>
    <property type="match status" value="2"/>
</dbReference>
<evidence type="ECO:0000256" key="5">
    <source>
        <dbReference type="SAM" id="Coils"/>
    </source>
</evidence>
<protein>
    <submittedName>
        <fullName evidence="9">Ribose and galactose chemoreceptor protein</fullName>
    </submittedName>
</protein>
<comment type="subcellular location">
    <subcellularLocation>
        <location evidence="1">Membrane</location>
    </subcellularLocation>
</comment>
<comment type="similarity">
    <text evidence="3">Belongs to the methyl-accepting chemotaxis (MCP) protein family.</text>
</comment>
<dbReference type="PANTHER" id="PTHR32089">
    <property type="entry name" value="METHYL-ACCEPTING CHEMOTAXIS PROTEIN MCPB"/>
    <property type="match status" value="1"/>
</dbReference>
<dbReference type="Pfam" id="PF12729">
    <property type="entry name" value="4HB_MCP_1"/>
    <property type="match status" value="1"/>
</dbReference>
<gene>
    <name evidence="9" type="ORF">BJN45_05980</name>
</gene>
<sequence>MMSWFDNLSLRYKLLINFLASGGVLIVAVIICITQIQSVGKNTEEIAGNWLPAVQAVGEISQLRLRYRVRSLEYMLPGSAEEKAKIASSLGKLDESLQEALKAYEKLISSEQERQIYQEAVKAVGGYKSAVEKAIALATAGDEEGAQQLRRTEWVATANALRDRTDELAKLNRDGADHASASARAQVNTAFVGGVSALVAGIVLALIVSYLIARRMGNQLDAAVVAARRIATGDLRGELPRVGQDEVGKLVGAVGDMQQSLRSAMGETLTSAEQILEASKSLNHAVSLIDQSASVQSSAASAIAANVEELTVSINHVSDNTNEASRLANASDEQAELGNQSISALIGQINQVAGVVRNAANQIQELKLESEKISSIVAVIRDIADQTNLLALNAAIEAARAGETGRGFAVVADEVRKLAERTAVSTGEISSMVAAIQQSTGHVVSGVAQGVELADSSVELAQQAGESIAQLRQMAQQVAEVVREVDNGLREQSTASTDVAVKIEQIATQSEEASAIAHETSQAASSMDQTAHRMQEIVGRFKI</sequence>
<feature type="domain" description="HAMP" evidence="8">
    <location>
        <begin position="214"/>
        <end position="266"/>
    </location>
</feature>
<dbReference type="CDD" id="cd19411">
    <property type="entry name" value="MCP2201-like_sensor"/>
    <property type="match status" value="1"/>
</dbReference>
<feature type="transmembrane region" description="Helical" evidence="6">
    <location>
        <begin position="190"/>
        <end position="213"/>
    </location>
</feature>
<dbReference type="InterPro" id="IPR047347">
    <property type="entry name" value="YvaQ-like_sensor"/>
</dbReference>
<dbReference type="Pfam" id="PF00672">
    <property type="entry name" value="HAMP"/>
    <property type="match status" value="1"/>
</dbReference>
<dbReference type="Proteomes" id="UP000187526">
    <property type="component" value="Unassembled WGS sequence"/>
</dbReference>
<evidence type="ECO:0000256" key="2">
    <source>
        <dbReference type="ARBA" id="ARBA00023224"/>
    </source>
</evidence>
<dbReference type="EMBL" id="MTHD01000002">
    <property type="protein sequence ID" value="OMG55246.1"/>
    <property type="molecule type" value="Genomic_DNA"/>
</dbReference>
<feature type="domain" description="Methyl-accepting transducer" evidence="7">
    <location>
        <begin position="271"/>
        <end position="507"/>
    </location>
</feature>
<dbReference type="GO" id="GO:0007165">
    <property type="term" value="P:signal transduction"/>
    <property type="evidence" value="ECO:0007669"/>
    <property type="project" value="UniProtKB-KW"/>
</dbReference>
<dbReference type="SMART" id="SM00283">
    <property type="entry name" value="MA"/>
    <property type="match status" value="1"/>
</dbReference>
<dbReference type="GO" id="GO:0016020">
    <property type="term" value="C:membrane"/>
    <property type="evidence" value="ECO:0007669"/>
    <property type="project" value="UniProtKB-SubCell"/>
</dbReference>
<dbReference type="InterPro" id="IPR024478">
    <property type="entry name" value="HlyB_4HB_MCP"/>
</dbReference>
<dbReference type="SUPFAM" id="SSF58104">
    <property type="entry name" value="Methyl-accepting chemotaxis protein (MCP) signaling domain"/>
    <property type="match status" value="1"/>
</dbReference>
<feature type="coiled-coil region" evidence="5">
    <location>
        <begin position="349"/>
        <end position="376"/>
    </location>
</feature>
<organism evidence="9 10">
    <name type="scientific">Azonexus hydrophilus</name>
    <dbReference type="NCBI Taxonomy" id="418702"/>
    <lineage>
        <taxon>Bacteria</taxon>
        <taxon>Pseudomonadati</taxon>
        <taxon>Pseudomonadota</taxon>
        <taxon>Betaproteobacteria</taxon>
        <taxon>Rhodocyclales</taxon>
        <taxon>Azonexaceae</taxon>
        <taxon>Azonexus</taxon>
    </lineage>
</organism>
<evidence type="ECO:0000256" key="3">
    <source>
        <dbReference type="ARBA" id="ARBA00029447"/>
    </source>
</evidence>
<dbReference type="Pfam" id="PF00015">
    <property type="entry name" value="MCPsignal"/>
    <property type="match status" value="1"/>
</dbReference>
<accession>A0A1R1I900</accession>
<keyword evidence="2 4" id="KW-0807">Transducer</keyword>
<evidence type="ECO:0000313" key="10">
    <source>
        <dbReference type="Proteomes" id="UP000187526"/>
    </source>
</evidence>
<dbReference type="PANTHER" id="PTHR32089:SF112">
    <property type="entry name" value="LYSOZYME-LIKE PROTEIN-RELATED"/>
    <property type="match status" value="1"/>
</dbReference>
<dbReference type="Gene3D" id="1.10.287.950">
    <property type="entry name" value="Methyl-accepting chemotaxis protein"/>
    <property type="match status" value="1"/>
</dbReference>
<evidence type="ECO:0000259" key="7">
    <source>
        <dbReference type="PROSITE" id="PS50111"/>
    </source>
</evidence>
<dbReference type="CDD" id="cd11386">
    <property type="entry name" value="MCP_signal"/>
    <property type="match status" value="1"/>
</dbReference>
<keyword evidence="9" id="KW-0675">Receptor</keyword>
<dbReference type="AlphaFoldDB" id="A0A1R1I900"/>
<keyword evidence="10" id="KW-1185">Reference proteome</keyword>
<dbReference type="GO" id="GO:0006935">
    <property type="term" value="P:chemotaxis"/>
    <property type="evidence" value="ECO:0007669"/>
    <property type="project" value="UniProtKB-ARBA"/>
</dbReference>
<comment type="caution">
    <text evidence="9">The sequence shown here is derived from an EMBL/GenBank/DDBJ whole genome shotgun (WGS) entry which is preliminary data.</text>
</comment>
<keyword evidence="6" id="KW-1133">Transmembrane helix</keyword>
<evidence type="ECO:0000256" key="1">
    <source>
        <dbReference type="ARBA" id="ARBA00004370"/>
    </source>
</evidence>
<dbReference type="PROSITE" id="PS50111">
    <property type="entry name" value="CHEMOTAXIS_TRANSDUC_2"/>
    <property type="match status" value="1"/>
</dbReference>
<name>A0A1R1I900_9RHOO</name>